<dbReference type="SUPFAM" id="SSF47473">
    <property type="entry name" value="EF-hand"/>
    <property type="match status" value="1"/>
</dbReference>
<dbReference type="Gene3D" id="1.10.510.10">
    <property type="entry name" value="Transferase(Phosphotransferase) domain 1"/>
    <property type="match status" value="1"/>
</dbReference>
<feature type="domain" description="EF-hand" evidence="18">
    <location>
        <begin position="319"/>
        <end position="354"/>
    </location>
</feature>
<evidence type="ECO:0000259" key="17">
    <source>
        <dbReference type="PROSITE" id="PS50011"/>
    </source>
</evidence>
<dbReference type="SUPFAM" id="SSF56112">
    <property type="entry name" value="Protein kinase-like (PK-like)"/>
    <property type="match status" value="1"/>
</dbReference>
<evidence type="ECO:0000313" key="19">
    <source>
        <dbReference type="EMBL" id="OMJ69611.1"/>
    </source>
</evidence>
<keyword evidence="11 15" id="KW-0067">ATP-binding</keyword>
<dbReference type="EMBL" id="MPUH01001178">
    <property type="protein sequence ID" value="OMJ69611.1"/>
    <property type="molecule type" value="Genomic_DNA"/>
</dbReference>
<dbReference type="PANTHER" id="PTHR24349">
    <property type="entry name" value="SERINE/THREONINE-PROTEIN KINASE"/>
    <property type="match status" value="1"/>
</dbReference>
<dbReference type="CDD" id="cd05117">
    <property type="entry name" value="STKc_CAMK"/>
    <property type="match status" value="1"/>
</dbReference>
<dbReference type="PROSITE" id="PS00108">
    <property type="entry name" value="PROTEIN_KINASE_ST"/>
    <property type="match status" value="1"/>
</dbReference>
<keyword evidence="7" id="KW-0677">Repeat</keyword>
<keyword evidence="8 15" id="KW-0547">Nucleotide-binding</keyword>
<dbReference type="Proteomes" id="UP000187209">
    <property type="component" value="Unassembled WGS sequence"/>
</dbReference>
<feature type="domain" description="Protein kinase" evidence="17">
    <location>
        <begin position="23"/>
        <end position="277"/>
    </location>
</feature>
<dbReference type="FunFam" id="1.10.238.10:FF:000003">
    <property type="entry name" value="Calmodulin A"/>
    <property type="match status" value="1"/>
</dbReference>
<feature type="binding site" evidence="15">
    <location>
        <position position="57"/>
    </location>
    <ligand>
        <name>ATP</name>
        <dbReference type="ChEBI" id="CHEBI:30616"/>
    </ligand>
</feature>
<dbReference type="PROSITE" id="PS00018">
    <property type="entry name" value="EF_HAND_1"/>
    <property type="match status" value="3"/>
</dbReference>
<feature type="domain" description="EF-hand" evidence="18">
    <location>
        <begin position="355"/>
        <end position="388"/>
    </location>
</feature>
<dbReference type="GO" id="GO:0005524">
    <property type="term" value="F:ATP binding"/>
    <property type="evidence" value="ECO:0007669"/>
    <property type="project" value="UniProtKB-UniRule"/>
</dbReference>
<dbReference type="Gene3D" id="1.10.238.10">
    <property type="entry name" value="EF-hand"/>
    <property type="match status" value="2"/>
</dbReference>
<dbReference type="OrthoDB" id="40902at2759"/>
<comment type="cofactor">
    <cofactor evidence="1">
        <name>Mg(2+)</name>
        <dbReference type="ChEBI" id="CHEBI:18420"/>
    </cofactor>
</comment>
<evidence type="ECO:0000256" key="4">
    <source>
        <dbReference type="ARBA" id="ARBA00022527"/>
    </source>
</evidence>
<evidence type="ECO:0000256" key="1">
    <source>
        <dbReference type="ARBA" id="ARBA00001946"/>
    </source>
</evidence>
<keyword evidence="10" id="KW-0106">Calcium</keyword>
<dbReference type="InterPro" id="IPR050205">
    <property type="entry name" value="CDPK_Ser/Thr_kinases"/>
</dbReference>
<dbReference type="GO" id="GO:0005509">
    <property type="term" value="F:calcium ion binding"/>
    <property type="evidence" value="ECO:0007669"/>
    <property type="project" value="InterPro"/>
</dbReference>
<evidence type="ECO:0000256" key="7">
    <source>
        <dbReference type="ARBA" id="ARBA00022737"/>
    </source>
</evidence>
<dbReference type="InterPro" id="IPR002048">
    <property type="entry name" value="EF_hand_dom"/>
</dbReference>
<dbReference type="Pfam" id="PF13499">
    <property type="entry name" value="EF-hand_7"/>
    <property type="match status" value="2"/>
</dbReference>
<name>A0A1R2AYL2_9CILI</name>
<keyword evidence="5" id="KW-0808">Transferase</keyword>
<sequence length="464" mass="53424">MENPVKREWLISSHPDNIRDHYTFLNQTLGEGSYGFVKVATRIPDGVRRAIKIIPKKRIKRPELLTREISIMKQIAHPNIVKLYEVFEDQQYIYLPMEICEGGELFDKIIEMGRFSEQLACQLFLQMISAISYLHSRDIVHRDLKPENFLFSKIEVDSKLKLIDFGLAKSIKSENRMTTKTGTCYYVSPEILTGPYTEKCDIWSLGVILFMMLSGYPPFDGDTDKDILDSVKNSPLAFSEQVWETISNEAKDLVSHCLDRNPETRFSAEQVLSHPWFSDNIHSPTTPAVIDATQLRTYQNSVKFRRTVLNYMATQCSSEEIAELVNLFIKLDTNRDGTLSLNEIQAALNSSDISKPDLEELIKCIDHDGSGNIDLTEFIAAMMGRKVYMSHEKLWNAFKRFDINDRGRITAEELKEVLDQEHLVKDPNYFVEMIKEVDLDGDGTVDFDEFVKMMEKVSIQLRNN</sequence>
<dbReference type="SMART" id="SM00054">
    <property type="entry name" value="EFh"/>
    <property type="match status" value="4"/>
</dbReference>
<keyword evidence="20" id="KW-1185">Reference proteome</keyword>
<comment type="catalytic activity">
    <reaction evidence="13">
        <text>L-threonyl-[protein] + ATP = O-phospho-L-threonyl-[protein] + ADP + H(+)</text>
        <dbReference type="Rhea" id="RHEA:46608"/>
        <dbReference type="Rhea" id="RHEA-COMP:11060"/>
        <dbReference type="Rhea" id="RHEA-COMP:11605"/>
        <dbReference type="ChEBI" id="CHEBI:15378"/>
        <dbReference type="ChEBI" id="CHEBI:30013"/>
        <dbReference type="ChEBI" id="CHEBI:30616"/>
        <dbReference type="ChEBI" id="CHEBI:61977"/>
        <dbReference type="ChEBI" id="CHEBI:456216"/>
        <dbReference type="EC" id="2.7.11.1"/>
    </reaction>
</comment>
<dbReference type="PROSITE" id="PS00107">
    <property type="entry name" value="PROTEIN_KINASE_ATP"/>
    <property type="match status" value="1"/>
</dbReference>
<evidence type="ECO:0000259" key="18">
    <source>
        <dbReference type="PROSITE" id="PS50222"/>
    </source>
</evidence>
<dbReference type="Pfam" id="PF00069">
    <property type="entry name" value="Pkinase"/>
    <property type="match status" value="1"/>
</dbReference>
<dbReference type="SMART" id="SM00027">
    <property type="entry name" value="EH"/>
    <property type="match status" value="1"/>
</dbReference>
<dbReference type="InterPro" id="IPR008271">
    <property type="entry name" value="Ser/Thr_kinase_AS"/>
</dbReference>
<evidence type="ECO:0000256" key="2">
    <source>
        <dbReference type="ARBA" id="ARBA00011245"/>
    </source>
</evidence>
<dbReference type="CDD" id="cd00051">
    <property type="entry name" value="EFh"/>
    <property type="match status" value="1"/>
</dbReference>
<dbReference type="InterPro" id="IPR017441">
    <property type="entry name" value="Protein_kinase_ATP_BS"/>
</dbReference>
<dbReference type="InterPro" id="IPR000261">
    <property type="entry name" value="EH_dom"/>
</dbReference>
<dbReference type="InterPro" id="IPR011009">
    <property type="entry name" value="Kinase-like_dom_sf"/>
</dbReference>
<evidence type="ECO:0000256" key="5">
    <source>
        <dbReference type="ARBA" id="ARBA00022679"/>
    </source>
</evidence>
<protein>
    <recommendedName>
        <fullName evidence="3">non-specific serine/threonine protein kinase</fullName>
        <ecNumber evidence="3">2.7.11.1</ecNumber>
    </recommendedName>
</protein>
<evidence type="ECO:0000256" key="8">
    <source>
        <dbReference type="ARBA" id="ARBA00022741"/>
    </source>
</evidence>
<comment type="subunit">
    <text evidence="2">Monomer.</text>
</comment>
<evidence type="ECO:0000256" key="10">
    <source>
        <dbReference type="ARBA" id="ARBA00022837"/>
    </source>
</evidence>
<keyword evidence="9" id="KW-0418">Kinase</keyword>
<dbReference type="InterPro" id="IPR018247">
    <property type="entry name" value="EF_Hand_1_Ca_BS"/>
</dbReference>
<feature type="domain" description="EF-hand" evidence="18">
    <location>
        <begin position="425"/>
        <end position="460"/>
    </location>
</feature>
<dbReference type="Gene3D" id="3.30.200.20">
    <property type="entry name" value="Phosphorylase Kinase, domain 1"/>
    <property type="match status" value="1"/>
</dbReference>
<reference evidence="19 20" key="1">
    <citation type="submission" date="2016-11" db="EMBL/GenBank/DDBJ databases">
        <title>The macronuclear genome of Stentor coeruleus: a giant cell with tiny introns.</title>
        <authorList>
            <person name="Slabodnick M."/>
            <person name="Ruby J.G."/>
            <person name="Reiff S.B."/>
            <person name="Swart E.C."/>
            <person name="Gosai S."/>
            <person name="Prabakaran S."/>
            <person name="Witkowska E."/>
            <person name="Larue G.E."/>
            <person name="Fisher S."/>
            <person name="Freeman R.M."/>
            <person name="Gunawardena J."/>
            <person name="Chu W."/>
            <person name="Stover N.A."/>
            <person name="Gregory B.D."/>
            <person name="Nowacki M."/>
            <person name="Derisi J."/>
            <person name="Roy S.W."/>
            <person name="Marshall W.F."/>
            <person name="Sood P."/>
        </authorList>
    </citation>
    <scope>NUCLEOTIDE SEQUENCE [LARGE SCALE GENOMIC DNA]</scope>
    <source>
        <strain evidence="19">WM001</strain>
    </source>
</reference>
<dbReference type="AlphaFoldDB" id="A0A1R2AYL2"/>
<gene>
    <name evidence="19" type="ORF">SteCoe_32631</name>
</gene>
<proteinExistence type="inferred from homology"/>
<keyword evidence="6" id="KW-0479">Metal-binding</keyword>
<evidence type="ECO:0000256" key="11">
    <source>
        <dbReference type="ARBA" id="ARBA00022840"/>
    </source>
</evidence>
<dbReference type="FunFam" id="3.30.200.20:FF:000315">
    <property type="entry name" value="Calcium-dependent protein kinase 3"/>
    <property type="match status" value="1"/>
</dbReference>
<comment type="catalytic activity">
    <reaction evidence="14">
        <text>L-seryl-[protein] + ATP = O-phospho-L-seryl-[protein] + ADP + H(+)</text>
        <dbReference type="Rhea" id="RHEA:17989"/>
        <dbReference type="Rhea" id="RHEA-COMP:9863"/>
        <dbReference type="Rhea" id="RHEA-COMP:11604"/>
        <dbReference type="ChEBI" id="CHEBI:15378"/>
        <dbReference type="ChEBI" id="CHEBI:29999"/>
        <dbReference type="ChEBI" id="CHEBI:30616"/>
        <dbReference type="ChEBI" id="CHEBI:83421"/>
        <dbReference type="ChEBI" id="CHEBI:456216"/>
        <dbReference type="EC" id="2.7.11.1"/>
    </reaction>
</comment>
<evidence type="ECO:0000256" key="9">
    <source>
        <dbReference type="ARBA" id="ARBA00022777"/>
    </source>
</evidence>
<organism evidence="19 20">
    <name type="scientific">Stentor coeruleus</name>
    <dbReference type="NCBI Taxonomy" id="5963"/>
    <lineage>
        <taxon>Eukaryota</taxon>
        <taxon>Sar</taxon>
        <taxon>Alveolata</taxon>
        <taxon>Ciliophora</taxon>
        <taxon>Postciliodesmatophora</taxon>
        <taxon>Heterotrichea</taxon>
        <taxon>Heterotrichida</taxon>
        <taxon>Stentoridae</taxon>
        <taxon>Stentor</taxon>
    </lineage>
</organism>
<dbReference type="SMART" id="SM00220">
    <property type="entry name" value="S_TKc"/>
    <property type="match status" value="1"/>
</dbReference>
<dbReference type="InterPro" id="IPR011992">
    <property type="entry name" value="EF-hand-dom_pair"/>
</dbReference>
<dbReference type="GO" id="GO:0004674">
    <property type="term" value="F:protein serine/threonine kinase activity"/>
    <property type="evidence" value="ECO:0007669"/>
    <property type="project" value="UniProtKB-KW"/>
</dbReference>
<comment type="caution">
    <text evidence="19">The sequence shown here is derived from an EMBL/GenBank/DDBJ whole genome shotgun (WGS) entry which is preliminary data.</text>
</comment>
<evidence type="ECO:0000256" key="13">
    <source>
        <dbReference type="ARBA" id="ARBA00047899"/>
    </source>
</evidence>
<dbReference type="FunFam" id="1.10.510.10:FF:000571">
    <property type="entry name" value="Maternal embryonic leucine zipper kinase"/>
    <property type="match status" value="1"/>
</dbReference>
<evidence type="ECO:0000256" key="14">
    <source>
        <dbReference type="ARBA" id="ARBA00048679"/>
    </source>
</evidence>
<evidence type="ECO:0000256" key="3">
    <source>
        <dbReference type="ARBA" id="ARBA00012513"/>
    </source>
</evidence>
<comment type="similarity">
    <text evidence="12">Belongs to the protein kinase superfamily. Ser/Thr protein kinase family. CDPK subfamily.</text>
</comment>
<evidence type="ECO:0000313" key="20">
    <source>
        <dbReference type="Proteomes" id="UP000187209"/>
    </source>
</evidence>
<dbReference type="EC" id="2.7.11.1" evidence="3"/>
<evidence type="ECO:0000256" key="15">
    <source>
        <dbReference type="PROSITE-ProRule" id="PRU10141"/>
    </source>
</evidence>
<evidence type="ECO:0000256" key="12">
    <source>
        <dbReference type="ARBA" id="ARBA00024334"/>
    </source>
</evidence>
<feature type="domain" description="EF-hand" evidence="18">
    <location>
        <begin position="389"/>
        <end position="424"/>
    </location>
</feature>
<accession>A0A1R2AYL2</accession>
<dbReference type="PROSITE" id="PS50222">
    <property type="entry name" value="EF_HAND_2"/>
    <property type="match status" value="4"/>
</dbReference>
<dbReference type="PROSITE" id="PS50011">
    <property type="entry name" value="PROTEIN_KINASE_DOM"/>
    <property type="match status" value="1"/>
</dbReference>
<evidence type="ECO:0000256" key="6">
    <source>
        <dbReference type="ARBA" id="ARBA00022723"/>
    </source>
</evidence>
<evidence type="ECO:0000256" key="16">
    <source>
        <dbReference type="RuleBase" id="RU000304"/>
    </source>
</evidence>
<dbReference type="InterPro" id="IPR000719">
    <property type="entry name" value="Prot_kinase_dom"/>
</dbReference>
<keyword evidence="4 16" id="KW-0723">Serine/threonine-protein kinase</keyword>